<keyword evidence="2" id="KW-0808">Transferase</keyword>
<dbReference type="STRING" id="1470434.AZF00_05985"/>
<evidence type="ECO:0000313" key="3">
    <source>
        <dbReference type="Proteomes" id="UP000074119"/>
    </source>
</evidence>
<sequence>MNIGIYVYPNAEVLDFAGPFEVFSTANRLAERKDAINVFLVSEKPGLLLARGGLQITPHYSFADHPDIDVLLVVGGVHDEEMSKAPVLAWIAAQSASSKITASVCTGVFLLAGAGVVTDQRVTTHWQDIADLKMQFPALQVCEGVRWVDCGAVVSSAGISAGIDMSLHLVARLRSLDLARQTAKQMEFDWSAT</sequence>
<dbReference type="PANTHER" id="PTHR43130">
    <property type="entry name" value="ARAC-FAMILY TRANSCRIPTIONAL REGULATOR"/>
    <property type="match status" value="1"/>
</dbReference>
<dbReference type="CDD" id="cd03139">
    <property type="entry name" value="GATase1_PfpI_2"/>
    <property type="match status" value="1"/>
</dbReference>
<dbReference type="InterPro" id="IPR002818">
    <property type="entry name" value="DJ-1/PfpI"/>
</dbReference>
<dbReference type="GO" id="GO:0006355">
    <property type="term" value="P:regulation of DNA-templated transcription"/>
    <property type="evidence" value="ECO:0007669"/>
    <property type="project" value="TreeGrafter"/>
</dbReference>
<proteinExistence type="predicted"/>
<dbReference type="Proteomes" id="UP000074119">
    <property type="component" value="Chromosome"/>
</dbReference>
<dbReference type="Pfam" id="PF01965">
    <property type="entry name" value="DJ-1_PfpI"/>
    <property type="match status" value="1"/>
</dbReference>
<feature type="domain" description="DJ-1/PfpI" evidence="1">
    <location>
        <begin position="5"/>
        <end position="171"/>
    </location>
</feature>
<dbReference type="InterPro" id="IPR052158">
    <property type="entry name" value="INH-QAR"/>
</dbReference>
<dbReference type="RefSeq" id="WP_008246954.1">
    <property type="nucleotide sequence ID" value="NZ_CP014544.1"/>
</dbReference>
<reference evidence="2 3" key="1">
    <citation type="submission" date="2015-12" db="EMBL/GenBank/DDBJ databases">
        <authorList>
            <person name="Shamseldin A."/>
            <person name="Moawad H."/>
            <person name="Abd El-Rahim W.M."/>
            <person name="Sadowsky M.J."/>
        </authorList>
    </citation>
    <scope>NUCLEOTIDE SEQUENCE [LARGE SCALE GENOMIC DNA]</scope>
    <source>
        <strain evidence="2 3">SM2</strain>
    </source>
</reference>
<evidence type="ECO:0000259" key="1">
    <source>
        <dbReference type="Pfam" id="PF01965"/>
    </source>
</evidence>
<dbReference type="InterPro" id="IPR029062">
    <property type="entry name" value="Class_I_gatase-like"/>
</dbReference>
<keyword evidence="2" id="KW-0315">Glutamine amidotransferase</keyword>
<protein>
    <submittedName>
        <fullName evidence="2">Glutamine amidotransferase</fullName>
    </submittedName>
</protein>
<dbReference type="PANTHER" id="PTHR43130:SF14">
    <property type="entry name" value="DJ-1_PFPI DOMAIN-CONTAINING PROTEIN"/>
    <property type="match status" value="1"/>
</dbReference>
<dbReference type="KEGG" id="zal:AZF00_05985"/>
<organism evidence="2 3">
    <name type="scientific">Zhongshania aliphaticivorans</name>
    <dbReference type="NCBI Taxonomy" id="1470434"/>
    <lineage>
        <taxon>Bacteria</taxon>
        <taxon>Pseudomonadati</taxon>
        <taxon>Pseudomonadota</taxon>
        <taxon>Gammaproteobacteria</taxon>
        <taxon>Cellvibrionales</taxon>
        <taxon>Spongiibacteraceae</taxon>
        <taxon>Zhongshania</taxon>
    </lineage>
</organism>
<gene>
    <name evidence="2" type="ORF">AZF00_05985</name>
</gene>
<name>A0A127M3Q5_9GAMM</name>
<dbReference type="EMBL" id="CP014544">
    <property type="protein sequence ID" value="AMO67878.1"/>
    <property type="molecule type" value="Genomic_DNA"/>
</dbReference>
<evidence type="ECO:0000313" key="2">
    <source>
        <dbReference type="EMBL" id="AMO67878.1"/>
    </source>
</evidence>
<dbReference type="Gene3D" id="3.40.50.880">
    <property type="match status" value="1"/>
</dbReference>
<dbReference type="AlphaFoldDB" id="A0A127M3Q5"/>
<accession>A0A127M3Q5</accession>
<dbReference type="GO" id="GO:0016740">
    <property type="term" value="F:transferase activity"/>
    <property type="evidence" value="ECO:0007669"/>
    <property type="project" value="UniProtKB-KW"/>
</dbReference>
<dbReference type="SUPFAM" id="SSF52317">
    <property type="entry name" value="Class I glutamine amidotransferase-like"/>
    <property type="match status" value="1"/>
</dbReference>